<dbReference type="Gene3D" id="2.60.120.40">
    <property type="match status" value="1"/>
</dbReference>
<dbReference type="Proteomes" id="UP001519460">
    <property type="component" value="Unassembled WGS sequence"/>
</dbReference>
<dbReference type="InterPro" id="IPR055401">
    <property type="entry name" value="CEMIP_beta-hel_dom"/>
</dbReference>
<dbReference type="Pfam" id="PF10162">
    <property type="entry name" value="G8"/>
    <property type="match status" value="2"/>
</dbReference>
<feature type="domain" description="G8" evidence="7">
    <location>
        <begin position="2009"/>
        <end position="2130"/>
    </location>
</feature>
<dbReference type="InterPro" id="IPR008983">
    <property type="entry name" value="Tumour_necrosis_fac-like_dom"/>
</dbReference>
<feature type="chain" id="PRO_5044839896" description="Fibrocystin-L" evidence="6">
    <location>
        <begin position="22"/>
        <end position="4073"/>
    </location>
</feature>
<keyword evidence="10" id="KW-1185">Reference proteome</keyword>
<dbReference type="PROSITE" id="PS51484">
    <property type="entry name" value="G8"/>
    <property type="match status" value="2"/>
</dbReference>
<dbReference type="PANTHER" id="PTHR46769">
    <property type="entry name" value="POLYCYSTIC KIDNEY AND HEPATIC DISEASE 1 (AUTOSOMAL RECESSIVE)-LIKE 1"/>
    <property type="match status" value="1"/>
</dbReference>
<evidence type="ECO:0000259" key="8">
    <source>
        <dbReference type="PROSITE" id="PS51820"/>
    </source>
</evidence>
<dbReference type="SMART" id="SM00429">
    <property type="entry name" value="IPT"/>
    <property type="match status" value="11"/>
</dbReference>
<protein>
    <recommendedName>
        <fullName evidence="11">Fibrocystin-L</fullName>
    </recommendedName>
</protein>
<gene>
    <name evidence="9" type="ORF">BaRGS_00036740</name>
</gene>
<dbReference type="Pfam" id="PF24606">
    <property type="entry name" value="CEMIP_beta-hel"/>
    <property type="match status" value="1"/>
</dbReference>
<evidence type="ECO:0000256" key="2">
    <source>
        <dbReference type="ARBA" id="ARBA00022475"/>
    </source>
</evidence>
<dbReference type="InterPro" id="IPR002909">
    <property type="entry name" value="IPT_dom"/>
</dbReference>
<dbReference type="GO" id="GO:0005886">
    <property type="term" value="C:plasma membrane"/>
    <property type="evidence" value="ECO:0007669"/>
    <property type="project" value="UniProtKB-SubCell"/>
</dbReference>
<proteinExistence type="predicted"/>
<keyword evidence="2" id="KW-0472">Membrane</keyword>
<name>A0ABD0JB09_9CAEN</name>
<feature type="non-terminal residue" evidence="9">
    <location>
        <position position="4073"/>
    </location>
</feature>
<evidence type="ECO:0000259" key="7">
    <source>
        <dbReference type="PROSITE" id="PS51484"/>
    </source>
</evidence>
<keyword evidence="3 6" id="KW-0732">Signal</keyword>
<keyword evidence="2" id="KW-1003">Cell membrane</keyword>
<dbReference type="SMART" id="SM01225">
    <property type="entry name" value="G8"/>
    <property type="match status" value="2"/>
</dbReference>
<dbReference type="InterPro" id="IPR037524">
    <property type="entry name" value="PA14/GLEYA"/>
</dbReference>
<dbReference type="CDD" id="cd00603">
    <property type="entry name" value="IPT_PCSR"/>
    <property type="match status" value="9"/>
</dbReference>
<dbReference type="PANTHER" id="PTHR46769:SF2">
    <property type="entry name" value="FIBROCYSTIN-L ISOFORM 2 PRECURSOR-RELATED"/>
    <property type="match status" value="1"/>
</dbReference>
<evidence type="ECO:0000256" key="4">
    <source>
        <dbReference type="ARBA" id="ARBA00022737"/>
    </source>
</evidence>
<dbReference type="EMBL" id="JACVVK020000525">
    <property type="protein sequence ID" value="KAK7468036.1"/>
    <property type="molecule type" value="Genomic_DNA"/>
</dbReference>
<dbReference type="FunFam" id="2.60.40.10:FF:001292">
    <property type="entry name" value="PKHD1 like 1"/>
    <property type="match status" value="1"/>
</dbReference>
<accession>A0ABD0JB09</accession>
<evidence type="ECO:0000256" key="6">
    <source>
        <dbReference type="SAM" id="SignalP"/>
    </source>
</evidence>
<dbReference type="FunFam" id="2.60.40.10:FF:000616">
    <property type="entry name" value="PKHD1 like 1"/>
    <property type="match status" value="2"/>
</dbReference>
<dbReference type="InterPro" id="IPR008972">
    <property type="entry name" value="Cupredoxin"/>
</dbReference>
<evidence type="ECO:0000256" key="5">
    <source>
        <dbReference type="ARBA" id="ARBA00023180"/>
    </source>
</evidence>
<feature type="signal peptide" evidence="6">
    <location>
        <begin position="1"/>
        <end position="21"/>
    </location>
</feature>
<dbReference type="InterPro" id="IPR014756">
    <property type="entry name" value="Ig_E-set"/>
</dbReference>
<dbReference type="Pfam" id="PF01833">
    <property type="entry name" value="TIG"/>
    <property type="match status" value="13"/>
</dbReference>
<sequence>MWSRGMLLLGLLDLGWCGAAAQSPFVTSISPSVGSRNGGTRITVHGENFADSFDLNGDPNVGTHTKLVAGSEYDCDLHIDGVTNVTATCYTKAMPEGDYEVRVTVDGVPVTDYCTSSPSSCVFTVRDSSTPKIYTLTPRSGVPGTLLTADAKLFTSRYGSNEESQNSRTEKIVKFWAAGKICNVKNLDTDTYYGLELTLDSNGNGDDGFFKCVPDNEYIGNYNVSFIVEGAYGRSLPESTLLHVHTNGVGMYQMYTEIEGLSASSGSTEGGLLLTVTGKYFDDTDSPARVTIGGSTCTVQEPISTTKIVCQTPAEPSTSASQYTGNRGLELTTVDGTTDFNTATWSSGNTSRVDETYHATVNVSSHVRKMAGVFTAPETGTFRFYLKSDGSSKMTLSSFDTSSDLVSVTSSSYPRRGNGAESATVSLQKGTNYKMEILSGHSTDSRVEVAARHYETVYTATQTGAAEAEIQKLDFASVVEQEVQRLVVTSTGTATGQGEVQQLTVTGDLSDKFIVGVDGAYTEPLAADATDGAALAIALSKLPSLAGDAVAVTDTQDATSRTYTLTFPASRGNVAQVVGQPATSASSLAARVTTTTEGQSTLEYFQLKLRQHPFQANRCRSRYKSCKKTVKTAIEGEAGVRCPDAFSNGQIADELARQRATCSGERVGHEEPFCGRFSRPRTLARCTGDTRMMTVTLLARPVDAGAWRLRMPQARPNNAFIERVTVTGSAGDYTISLYPYLCGNTFRLFEVQGSRVSGNNGTGSNSATLSMSSGGKQLSVEVTRQTRASPPIGGTFTVSFNGQTSQAITVTPDLESEVDVVRDKLSLIQGLGDVDVTFNGNCAAFSYTVTMATKAGNQNEMTIGATRLTGNSVTTSVITEQDGSLWYRPIPGDMLSTVHASPQVVVHVNDVPLACASGVDCGFTWSSGSGDSVTITGTGFAGSGDVVTVGGATCSGASGSSTSLTCTLSVGPNGAQSVRVNVPGKGLASGSVTFTYTSTVSSISPTSGSLEGGFPLTVSGQGFTSSAVVTVGGATCDVTSSSVTELVCTVPAAASGSAGAATVTVTQGGTTLTSPTDFTYSSAETPVVSSVSAINGNVWGGEVITIAGSRFGTNTPDVRINGTQLRVTSNSDVEIVAETPPLNPGSHGLQLLVGGRGLADTRTNAIPNIDIKLVVTGMTPAYGSMYGGTIMTLTGQGFGDNSSRVDVTLGGHACPIDTISDTQITCKLAYTGTEHTVTNQGTHKDYGTGYAFEPKHLSVMTGDCVTWQWTTPSFVSGIAYGIKQTATDTAKTTLANGFESPGANTANGQYRFCFTEPGDYFYWSGYVNSPYNTVYLRGQVTVTQRTSSLADLRLTVGGIEAGYNTAAASSPSSSSACSPVSGKISGCSPTVEPVPNADKKFQFVFHECATPVIRTISRSNGTSQDTVTFTGTGFGSQDCQNEITYASVGSGVVTSSSDSSLSFTVGTAGPPPVAVLEEFKLRVGNRGNALVAIANDGDRRFALLPVISNMTPYRGSLAGGTTVTFTGSGFATTATDNAIAIDGAQCVIQTATATEVTCLTPSTTGSSSKQATVDFSTVAGGNTLPTECKASYCSFLYDSNITPALTSVTPTTISAAATTVTISGSGFGTTSADVTVTLGGSQCTVTRAVDAEIVCTTGDVPAGNHIPQVSIGSQGLAKADNSHAVTSEATIASIAPLEGSTNGGTVVTITGHGFKPTSVVTIDGVTCNVTSETATVITCVTSAHAAGAVDLIVTSNGVTYPSQTFTYSAGATPSVTSVTPAQGQAGDSVVIAGTGFSGTGGDNTVTVGGVAATVTSPSTTSLTVTLGNQMTGSFAVLVDVSGSGLSNNDVMFEYTLGAVTISPTTGTTAGGQTLTVTGSGFLPGGTDVTICGVACNVVSGSTTTSSQHLCTTPAKTTAVSVGCNVEVSVNSVTQVATPQYTYDPSITPEITGVNPRRGGTAGGTLLTITGTGFGAASGDTKVDVNVNGAGSALQTDADFQFIDVWSSPFTWGGASPPVAGDLVVIPKGQILLLDNSTEKLSMLLIQGTLIFDEMNLELHADNILITDGGTLQVGTEANPFPEQYTALIKLYGHPRSRELPIYGAKVLALRNGTLDLHGHPTPVTWTHLASTAAVGATQITLTTRVNWKVGDQIVLPSTGHRHTQIQNEVHVISAISGDQLTLTLQDPLVYEHVVAQHTFVDGSSVDLRGEVGLLSHNVKVQGSVHDEWTETIPRCEAGFDTGEFATQTCFQGRFGAESGSDQYGAHIIAHAAAPDTNEAVVRLSYIEISHAGQAFRMGRYPVHLHLNGDMSGSYVRGLGIHNSFNRAVNVHGTNNALVEHTVLYNIMGGAFFLEDGIETGNTFQYNLGVFVRPSSSLRNDDITPATFWVTNPNNNIIHNAAAGGSHFGYWYRMHDHPEGPSFDSSVCPKKVPLGRFENNTAHSFGWFGLWIFEDYFPHQNGACSGTPTQVAIFKTLTAWNCEKGAETVNTGALQFKDFILVNNEKAGWEGKQLGSVPQYDETNGPMVDGGKIVAHLDNKLDQEGNHACTSAGVVLPYQNGLIVRGVQFYNFDRSGCAAFAFTRITGTCSFLCGGFTYITKLLQFENSANKVSFGWQHEGVLRDEDGTLTGSAGYAVIPDTPTLPTANCQFSVAGMSMGTVPGAVCNNTVKFHRFSFNNPMPKNLEGKEALFTNQHGTSYGYYAKKRITHPKGWMIVLVDGECYELVFENAGQIQNVSYDGVYYQFDVGDTLCVTQNAIRPDRFIVDGGTHINMSDPLPTPAAASHGDWYYDETAGKVSYYIKRMSKRRKRGVISYNNDLSVDFRAYRCYYDNCIPPPNPVTVSITPGNAIPWSQLSSWDWRPEGKPVAGDNVTIPGDKWLIIDEPIPQLDFLVIEGGLSAASDASLSFTIDVNYIFISGRLAIGWDNEPFNGTAKILLRGSHSSPNYPTTSGPELGAKFIGVFGGLDLHGVDPGVKWSRLASTANAGDTTLTLEDTVTWAVGDEVMVTTTDARPWHTETFKLTNVAGNVLTLNSSVQYRHIAHTETLSNGYTLKMTARVALLTRNIVIEGADYPEMETESFGARILVGKTVYNGESGQGFARVENTEFYRTGQEGFVMPYDPRFSLAFVDVLSDITTDYYSYVRNNAFHNGFSPAVGVFSVDNMEVTGIQTNSAGTRIENNLVALTIWPGAYQDREESFNFEFDGAIDAMDATGLILRNNIVAGSERMGYHTAAQECTTTGRDVWSGNEAHSCLFGTGLLPRDTPISSTCTMWAGYTLWKNADSGVYVQTGANQVFKDIISVDNAVGLASFNLGPAALSHQYQDKRVDVQDSVFTGRTSTYDCTLDKPDSTDDNIRLSSVARSWRHGSCGVTGVAFPTFTSGSNKCPEKPCYGVMSYQAIKGFTLLQNVTFEDFGTDGTSRDYAISTNPKQDDGNHQVNVRSLVLNNVDAASKVFFHNPNVGKINPSDCVDMDCDAMKKAMVVDEDGSLLGGTGGYVLPNAGFEWNGDPRRGIGDYRIPKVALTAQDGSRIPVSTRAPNKGIYGYDNCTWQSDWNAYQCDDSNKYAMLVIESMDVDTETRRLSPVAVIAGGYIDLINGPQDHGWCSGYTCRKRLSTFQALVPLDKWVELFMSSTVPQRMRFMLLNVAPTECVGLSIWKAQPHRLDIYVDGQYIMPTNGHMAAGRFFVKTEDYRDQYMPSLANKTMGDNYIRFYENTLFWTQCGPGELEFRTADVLIVSFGLPAMTNEEFYGEQIVNNLAQFLSVPIEKVRVVNVVRETSSGRRKRQTGTTYFYIEISNIPTDNSTIVDLVFAADKIVTQVQLYGMDDVLNATVLYTAIREPSAGADASFSTLQKVGSLVMATHAVGAKEGHPFSVQPVLQVQDQQGNVVDYLGAIDTPWQVEAVIKSGGGGQASFIGNTSVTFVNGTATFSGLGIDRMGDYVITFNITHPPEAANYSLDSLTVSVSGRGIRLRGQLISGTIINAPLQLQFHLEDTDTGDNVSDISWRGHTWSVSAAIADSDIYSGTLGGTTTATFDPVTGLANFFDLQLSRSGMCPVLFTVTSNPPDYVLNVE</sequence>
<dbReference type="InterPro" id="IPR011050">
    <property type="entry name" value="Pectin_lyase_fold/virulence"/>
</dbReference>
<evidence type="ECO:0000256" key="1">
    <source>
        <dbReference type="ARBA" id="ARBA00004236"/>
    </source>
</evidence>
<feature type="domain" description="PA14" evidence="8">
    <location>
        <begin position="313"/>
        <end position="465"/>
    </location>
</feature>
<keyword evidence="5" id="KW-0325">Glycoprotein</keyword>
<organism evidence="9 10">
    <name type="scientific">Batillaria attramentaria</name>
    <dbReference type="NCBI Taxonomy" id="370345"/>
    <lineage>
        <taxon>Eukaryota</taxon>
        <taxon>Metazoa</taxon>
        <taxon>Spiralia</taxon>
        <taxon>Lophotrochozoa</taxon>
        <taxon>Mollusca</taxon>
        <taxon>Gastropoda</taxon>
        <taxon>Caenogastropoda</taxon>
        <taxon>Sorbeoconcha</taxon>
        <taxon>Cerithioidea</taxon>
        <taxon>Batillariidae</taxon>
        <taxon>Batillaria</taxon>
    </lineage>
</organism>
<dbReference type="SUPFAM" id="SSF51126">
    <property type="entry name" value="Pectin lyase-like"/>
    <property type="match status" value="1"/>
</dbReference>
<evidence type="ECO:0000256" key="3">
    <source>
        <dbReference type="ARBA" id="ARBA00022729"/>
    </source>
</evidence>
<dbReference type="InterPro" id="IPR052387">
    <property type="entry name" value="Fibrocystin"/>
</dbReference>
<evidence type="ECO:0000313" key="10">
    <source>
        <dbReference type="Proteomes" id="UP001519460"/>
    </source>
</evidence>
<dbReference type="InterPro" id="IPR013783">
    <property type="entry name" value="Ig-like_fold"/>
</dbReference>
<comment type="caution">
    <text evidence="9">The sequence shown here is derived from an EMBL/GenBank/DDBJ whole genome shotgun (WGS) entry which is preliminary data.</text>
</comment>
<dbReference type="PROSITE" id="PS51820">
    <property type="entry name" value="PA14"/>
    <property type="match status" value="1"/>
</dbReference>
<reference evidence="9 10" key="1">
    <citation type="journal article" date="2023" name="Sci. Data">
        <title>Genome assembly of the Korean intertidal mud-creeper Batillaria attramentaria.</title>
        <authorList>
            <person name="Patra A.K."/>
            <person name="Ho P.T."/>
            <person name="Jun S."/>
            <person name="Lee S.J."/>
            <person name="Kim Y."/>
            <person name="Won Y.J."/>
        </authorList>
    </citation>
    <scope>NUCLEOTIDE SEQUENCE [LARGE SCALE GENOMIC DNA]</scope>
    <source>
        <strain evidence="9">Wonlab-2016</strain>
    </source>
</reference>
<evidence type="ECO:0008006" key="11">
    <source>
        <dbReference type="Google" id="ProtNLM"/>
    </source>
</evidence>
<feature type="domain" description="G8" evidence="7">
    <location>
        <begin position="2858"/>
        <end position="2982"/>
    </location>
</feature>
<dbReference type="InterPro" id="IPR019316">
    <property type="entry name" value="G8_domain"/>
</dbReference>
<evidence type="ECO:0000313" key="9">
    <source>
        <dbReference type="EMBL" id="KAK7468036.1"/>
    </source>
</evidence>
<dbReference type="SUPFAM" id="SSF81296">
    <property type="entry name" value="E set domains"/>
    <property type="match status" value="12"/>
</dbReference>
<dbReference type="SUPFAM" id="SSF49503">
    <property type="entry name" value="Cupredoxins"/>
    <property type="match status" value="1"/>
</dbReference>
<dbReference type="Gene3D" id="2.60.40.420">
    <property type="entry name" value="Cupredoxins - blue copper proteins"/>
    <property type="match status" value="1"/>
</dbReference>
<comment type="subcellular location">
    <subcellularLocation>
        <location evidence="1">Cell membrane</location>
    </subcellularLocation>
</comment>
<dbReference type="Gene3D" id="2.60.40.10">
    <property type="entry name" value="Immunoglobulins"/>
    <property type="match status" value="13"/>
</dbReference>
<keyword evidence="4" id="KW-0677">Repeat</keyword>
<dbReference type="CDD" id="cd00102">
    <property type="entry name" value="IPT"/>
    <property type="match status" value="1"/>
</dbReference>